<keyword evidence="2" id="KW-1185">Reference proteome</keyword>
<comment type="caution">
    <text evidence="1">The sequence shown here is derived from an EMBL/GenBank/DDBJ whole genome shotgun (WGS) entry which is preliminary data.</text>
</comment>
<proteinExistence type="predicted"/>
<gene>
    <name evidence="1" type="ORF">QE152_g34974</name>
</gene>
<accession>A0AAW1IT29</accession>
<reference evidence="1 2" key="1">
    <citation type="journal article" date="2024" name="BMC Genomics">
        <title>De novo assembly and annotation of Popillia japonica's genome with initial clues to its potential as an invasive pest.</title>
        <authorList>
            <person name="Cucini C."/>
            <person name="Boschi S."/>
            <person name="Funari R."/>
            <person name="Cardaioli E."/>
            <person name="Iannotti N."/>
            <person name="Marturano G."/>
            <person name="Paoli F."/>
            <person name="Bruttini M."/>
            <person name="Carapelli A."/>
            <person name="Frati F."/>
            <person name="Nardi F."/>
        </authorList>
    </citation>
    <scope>NUCLEOTIDE SEQUENCE [LARGE SCALE GENOMIC DNA]</scope>
    <source>
        <strain evidence="1">DMR45628</strain>
    </source>
</reference>
<organism evidence="1 2">
    <name type="scientific">Popillia japonica</name>
    <name type="common">Japanese beetle</name>
    <dbReference type="NCBI Taxonomy" id="7064"/>
    <lineage>
        <taxon>Eukaryota</taxon>
        <taxon>Metazoa</taxon>
        <taxon>Ecdysozoa</taxon>
        <taxon>Arthropoda</taxon>
        <taxon>Hexapoda</taxon>
        <taxon>Insecta</taxon>
        <taxon>Pterygota</taxon>
        <taxon>Neoptera</taxon>
        <taxon>Endopterygota</taxon>
        <taxon>Coleoptera</taxon>
        <taxon>Polyphaga</taxon>
        <taxon>Scarabaeiformia</taxon>
        <taxon>Scarabaeidae</taxon>
        <taxon>Rutelinae</taxon>
        <taxon>Popillia</taxon>
    </lineage>
</organism>
<protein>
    <submittedName>
        <fullName evidence="1">Uncharacterized protein</fullName>
    </submittedName>
</protein>
<name>A0AAW1IT29_POPJA</name>
<evidence type="ECO:0000313" key="2">
    <source>
        <dbReference type="Proteomes" id="UP001458880"/>
    </source>
</evidence>
<dbReference type="EMBL" id="JASPKY010000570">
    <property type="protein sequence ID" value="KAK9692707.1"/>
    <property type="molecule type" value="Genomic_DNA"/>
</dbReference>
<dbReference type="AlphaFoldDB" id="A0AAW1IT29"/>
<sequence>MNFAKENLQVVNPNPKKYFYFENWKIKAFIPENMDLDPYYKSPKSIAEDDFPCSYLIAKCTESSPKSIAEDDFPCSYLIAKCTESLKI</sequence>
<evidence type="ECO:0000313" key="1">
    <source>
        <dbReference type="EMBL" id="KAK9692707.1"/>
    </source>
</evidence>
<dbReference type="Proteomes" id="UP001458880">
    <property type="component" value="Unassembled WGS sequence"/>
</dbReference>